<proteinExistence type="predicted"/>
<reference evidence="2 3" key="1">
    <citation type="journal article" date="2011" name="Front. Microbiol.">
        <title>Genomic signatures of strain selection and enhancement in Bacillus atrophaeus var. globigii, a historical biowarfare simulant.</title>
        <authorList>
            <person name="Gibbons H.S."/>
            <person name="Broomall S.M."/>
            <person name="McNew L.A."/>
            <person name="Daligault H."/>
            <person name="Chapman C."/>
            <person name="Bruce D."/>
            <person name="Karavis M."/>
            <person name="Krepps M."/>
            <person name="McGregor P.A."/>
            <person name="Hong C."/>
            <person name="Park K.H."/>
            <person name="Akmal A."/>
            <person name="Feldman A."/>
            <person name="Lin J.S."/>
            <person name="Chang W.E."/>
            <person name="Higgs B.W."/>
            <person name="Demirev P."/>
            <person name="Lindquist J."/>
            <person name="Liem A."/>
            <person name="Fochler E."/>
            <person name="Read T.D."/>
            <person name="Tapia R."/>
            <person name="Johnson S."/>
            <person name="Bishop-Lilly K.A."/>
            <person name="Detter C."/>
            <person name="Han C."/>
            <person name="Sozhamannan S."/>
            <person name="Rosenzweig C.N."/>
            <person name="Skowronski E.W."/>
        </authorList>
    </citation>
    <scope>NUCLEOTIDE SEQUENCE [LARGE SCALE GENOMIC DNA]</scope>
    <source>
        <strain evidence="2 3">PIT1</strain>
    </source>
</reference>
<feature type="transmembrane region" description="Helical" evidence="1">
    <location>
        <begin position="42"/>
        <end position="62"/>
    </location>
</feature>
<keyword evidence="1" id="KW-1133">Transmembrane helix</keyword>
<comment type="caution">
    <text evidence="2">The sequence shown here is derived from an EMBL/GenBank/DDBJ whole genome shotgun (WGS) entry which is preliminary data.</text>
</comment>
<dbReference type="AlphaFoldDB" id="A0A432ZFW3"/>
<dbReference type="Proteomes" id="UP000288279">
    <property type="component" value="Unassembled WGS sequence"/>
</dbReference>
<evidence type="ECO:0000256" key="1">
    <source>
        <dbReference type="SAM" id="Phobius"/>
    </source>
</evidence>
<keyword evidence="1" id="KW-0812">Transmembrane</keyword>
<gene>
    <name evidence="2" type="ORF">CWI83_08030</name>
</gene>
<dbReference type="Pfam" id="PF03203">
    <property type="entry name" value="MerC"/>
    <property type="match status" value="1"/>
</dbReference>
<dbReference type="OrthoDB" id="5513249at2"/>
<sequence>MQKSLDKTGIWVTTICALHCLFLPVLLPVLALVGFSFVGAPLFERVILAVSLLIGAIAMVTGFRHHRQVAPILLLALGGVLYWYKDIFGHVGEPILILAGAGLIVLGHVKNVRLTRACACHLPASDSQSVSAVSK</sequence>
<accession>A0A432ZFW3</accession>
<keyword evidence="1" id="KW-0472">Membrane</keyword>
<feature type="transmembrane region" description="Helical" evidence="1">
    <location>
        <begin position="91"/>
        <end position="109"/>
    </location>
</feature>
<evidence type="ECO:0000313" key="3">
    <source>
        <dbReference type="Proteomes" id="UP000288279"/>
    </source>
</evidence>
<organism evidence="2 3">
    <name type="scientific">Pseudidiomarina taiwanensis</name>
    <dbReference type="NCBI Taxonomy" id="337250"/>
    <lineage>
        <taxon>Bacteria</taxon>
        <taxon>Pseudomonadati</taxon>
        <taxon>Pseudomonadota</taxon>
        <taxon>Gammaproteobacteria</taxon>
        <taxon>Alteromonadales</taxon>
        <taxon>Idiomarinaceae</taxon>
        <taxon>Pseudidiomarina</taxon>
    </lineage>
</organism>
<dbReference type="RefSeq" id="WP_126827885.1">
    <property type="nucleotide sequence ID" value="NZ_PIQG01000003.1"/>
</dbReference>
<keyword evidence="3" id="KW-1185">Reference proteome</keyword>
<protein>
    <submittedName>
        <fullName evidence="2">MerC domain-containing protein</fullName>
    </submittedName>
</protein>
<dbReference type="InterPro" id="IPR004891">
    <property type="entry name" value="Mercury-R_MerC"/>
</dbReference>
<evidence type="ECO:0000313" key="2">
    <source>
        <dbReference type="EMBL" id="RUO76856.1"/>
    </source>
</evidence>
<name>A0A432ZFW3_9GAMM</name>
<feature type="transmembrane region" description="Helical" evidence="1">
    <location>
        <begin position="12"/>
        <end position="36"/>
    </location>
</feature>
<dbReference type="GO" id="GO:0016020">
    <property type="term" value="C:membrane"/>
    <property type="evidence" value="ECO:0007669"/>
    <property type="project" value="InterPro"/>
</dbReference>
<dbReference type="EMBL" id="PIQG01000003">
    <property type="protein sequence ID" value="RUO76856.1"/>
    <property type="molecule type" value="Genomic_DNA"/>
</dbReference>
<dbReference type="GO" id="GO:0015097">
    <property type="term" value="F:mercury ion transmembrane transporter activity"/>
    <property type="evidence" value="ECO:0007669"/>
    <property type="project" value="InterPro"/>
</dbReference>